<reference evidence="2 3" key="1">
    <citation type="submission" date="2016-01" db="EMBL/GenBank/DDBJ databases">
        <title>Amycolatopsis coloradensis genome sequencing and assembly.</title>
        <authorList>
            <person name="Mayilraj S."/>
        </authorList>
    </citation>
    <scope>NUCLEOTIDE SEQUENCE [LARGE SCALE GENOMIC DNA]</scope>
    <source>
        <strain evidence="2 3">DSM 44225</strain>
    </source>
</reference>
<dbReference type="AlphaFoldDB" id="A0A1R0KDA2"/>
<dbReference type="EMBL" id="MQUQ01000044">
    <property type="protein sequence ID" value="OLZ42900.1"/>
    <property type="molecule type" value="Genomic_DNA"/>
</dbReference>
<keyword evidence="3" id="KW-1185">Reference proteome</keyword>
<dbReference type="Proteomes" id="UP000187486">
    <property type="component" value="Unassembled WGS sequence"/>
</dbReference>
<evidence type="ECO:0000259" key="1">
    <source>
        <dbReference type="Pfam" id="PF04149"/>
    </source>
</evidence>
<dbReference type="RefSeq" id="WP_076168993.1">
    <property type="nucleotide sequence ID" value="NZ_JBEZVB010000088.1"/>
</dbReference>
<dbReference type="InterPro" id="IPR007278">
    <property type="entry name" value="DUF397"/>
</dbReference>
<dbReference type="OrthoDB" id="4564763at2"/>
<evidence type="ECO:0000313" key="3">
    <source>
        <dbReference type="Proteomes" id="UP000187486"/>
    </source>
</evidence>
<organism evidence="2 3">
    <name type="scientific">Amycolatopsis coloradensis</name>
    <dbReference type="NCBI Taxonomy" id="76021"/>
    <lineage>
        <taxon>Bacteria</taxon>
        <taxon>Bacillati</taxon>
        <taxon>Actinomycetota</taxon>
        <taxon>Actinomycetes</taxon>
        <taxon>Pseudonocardiales</taxon>
        <taxon>Pseudonocardiaceae</taxon>
        <taxon>Amycolatopsis</taxon>
    </lineage>
</organism>
<sequence length="77" mass="8289">MSTDSPRPTLANVSGWWKSSYSNGASGCVEFNASVPGYVGVRDSKLGEKSPVLVFEPHEIRAFVLGAKAGEFDDLIR</sequence>
<gene>
    <name evidence="2" type="ORF">BS329_41175</name>
</gene>
<accession>A0A1R0KDA2</accession>
<evidence type="ECO:0000313" key="2">
    <source>
        <dbReference type="EMBL" id="OLZ42900.1"/>
    </source>
</evidence>
<name>A0A1R0KDA2_9PSEU</name>
<feature type="domain" description="DUF397" evidence="1">
    <location>
        <begin position="15"/>
        <end position="68"/>
    </location>
</feature>
<protein>
    <submittedName>
        <fullName evidence="2">DUF397 domain-containing protein</fullName>
    </submittedName>
</protein>
<proteinExistence type="predicted"/>
<dbReference type="STRING" id="76021.BS329_41175"/>
<dbReference type="Pfam" id="PF04149">
    <property type="entry name" value="DUF397"/>
    <property type="match status" value="1"/>
</dbReference>
<comment type="caution">
    <text evidence="2">The sequence shown here is derived from an EMBL/GenBank/DDBJ whole genome shotgun (WGS) entry which is preliminary data.</text>
</comment>